<name>A0A5J4XA21_9EUKA</name>
<dbReference type="Proteomes" id="UP000324800">
    <property type="component" value="Unassembled WGS sequence"/>
</dbReference>
<dbReference type="AlphaFoldDB" id="A0A5J4XA21"/>
<comment type="caution">
    <text evidence="3">The sequence shown here is derived from an EMBL/GenBank/DDBJ whole genome shotgun (WGS) entry which is preliminary data.</text>
</comment>
<proteinExistence type="predicted"/>
<reference evidence="3 4" key="1">
    <citation type="submission" date="2019-03" db="EMBL/GenBank/DDBJ databases">
        <title>Single cell metagenomics reveals metabolic interactions within the superorganism composed of flagellate Streblomastix strix and complex community of Bacteroidetes bacteria on its surface.</title>
        <authorList>
            <person name="Treitli S.C."/>
            <person name="Kolisko M."/>
            <person name="Husnik F."/>
            <person name="Keeling P."/>
            <person name="Hampl V."/>
        </authorList>
    </citation>
    <scope>NUCLEOTIDE SEQUENCE [LARGE SCALE GENOMIC DNA]</scope>
    <source>
        <strain evidence="3">ST1C</strain>
    </source>
</reference>
<keyword evidence="1" id="KW-0175">Coiled coil</keyword>
<feature type="compositionally biased region" description="Low complexity" evidence="2">
    <location>
        <begin position="465"/>
        <end position="506"/>
    </location>
</feature>
<organism evidence="3 4">
    <name type="scientific">Streblomastix strix</name>
    <dbReference type="NCBI Taxonomy" id="222440"/>
    <lineage>
        <taxon>Eukaryota</taxon>
        <taxon>Metamonada</taxon>
        <taxon>Preaxostyla</taxon>
        <taxon>Oxymonadida</taxon>
        <taxon>Streblomastigidae</taxon>
        <taxon>Streblomastix</taxon>
    </lineage>
</organism>
<feature type="compositionally biased region" description="Basic and acidic residues" evidence="2">
    <location>
        <begin position="1"/>
        <end position="19"/>
    </location>
</feature>
<evidence type="ECO:0000313" key="4">
    <source>
        <dbReference type="Proteomes" id="UP000324800"/>
    </source>
</evidence>
<feature type="compositionally biased region" description="Basic and acidic residues" evidence="2">
    <location>
        <begin position="106"/>
        <end position="120"/>
    </location>
</feature>
<dbReference type="EMBL" id="SNRW01000043">
    <property type="protein sequence ID" value="KAA6403950.1"/>
    <property type="molecule type" value="Genomic_DNA"/>
</dbReference>
<feature type="region of interest" description="Disordered" evidence="2">
    <location>
        <begin position="106"/>
        <end position="126"/>
    </location>
</feature>
<accession>A0A5J4XA21</accession>
<feature type="region of interest" description="Disordered" evidence="2">
    <location>
        <begin position="463"/>
        <end position="506"/>
    </location>
</feature>
<evidence type="ECO:0000313" key="3">
    <source>
        <dbReference type="EMBL" id="KAA6403950.1"/>
    </source>
</evidence>
<feature type="region of interest" description="Disordered" evidence="2">
    <location>
        <begin position="590"/>
        <end position="633"/>
    </location>
</feature>
<feature type="compositionally biased region" description="Basic and acidic residues" evidence="2">
    <location>
        <begin position="43"/>
        <end position="76"/>
    </location>
</feature>
<sequence length="1004" mass="117774">MKVKRKREDEKNIDNNKIDDETEQEQDIDGNRKRRRIQVSPENQRDNTEYIREIEAMKQRDKEREKERDQQREKMHQLEIELERQKMKWKEIEIEKQRNEQEINNLKERLMDKDKEKEINENNQNQKTKEINNDYELERVRCMDRITERLFQIEKTRQEEIEKSKQTLIEKGKIKEQEKQLQRENEIMMMKQRREEIEQLLNEQKQRLQREDEQQKEWREQQVKQMQLLNDIINKGEDERNKEQILFKEERDKEREERLMEIQEREKERQIREKELENKTLEMKEQIRLLDVNEQIARAAAATSSQIQTQIITDTMAINEIEHQVDMNERLSLQARILHYQRLLDDKNAQTILYKEQMAQQKAEMLINAREKIAAKDAAMWARGQLYMAGMCDIIDDKDENKTVKKRNRNKSAMEKDTDNLIEEKEKYLSPNKYQINSPYKQKHKNNIQTQNIPQTFTQLQSNGSQLPINQPPSQQLSQPLSQSTEQPLSLITEQPQSQSIIQPQSQSIIQPQSQSIVQTQSQSIIQPQSQSILQPLSQSIVQPPSQSVAIPLSQPIAIPLSQPIAIPLSQSSIQPVSLQIDTQLTTSPTLIVEKENKQQTESGNVSDRKNKPYSSNTKQLKQQKKKNRESRTNSANLITFLKSYFHLQQMVLHNSFPIQHFTPEEQVVYSSFPLLLVDFSNSEDQLRIYAAKLLDAILPHIIGININYKKQQILSPSKTIKSESELGNQLIHPKVTSNSSSLLAILSPPQERKLLSPTKDPSNKHGISNSSSSQVIKEKENTKQSQSQDLEKREITLSQAQTIISRILALIAHPNIAINTIISSNNSFNSPESLFFEKKQRKIQKITSERNNSNYLTTLNFMRLKTTIDNLDFDELINQHQQQQKAENFSVVDKQKDQMSKVEQSQDVEEDQEVNPFEQLIQRLFTWMDNIIKKANVQESEQTQDSILDQVQPGTILEITSFIVFGLVHYQQNIRTFFHFLKEAKKMVIDKEVAKDDQVPSPI</sequence>
<feature type="region of interest" description="Disordered" evidence="2">
    <location>
        <begin position="1"/>
        <end position="76"/>
    </location>
</feature>
<evidence type="ECO:0000256" key="1">
    <source>
        <dbReference type="SAM" id="Coils"/>
    </source>
</evidence>
<feature type="coiled-coil region" evidence="1">
    <location>
        <begin position="174"/>
        <end position="221"/>
    </location>
</feature>
<feature type="region of interest" description="Disordered" evidence="2">
    <location>
        <begin position="754"/>
        <end position="792"/>
    </location>
</feature>
<feature type="coiled-coil region" evidence="1">
    <location>
        <begin position="246"/>
        <end position="284"/>
    </location>
</feature>
<gene>
    <name evidence="3" type="ORF">EZS28_000520</name>
</gene>
<protein>
    <submittedName>
        <fullName evidence="3">Uncharacterized protein</fullName>
    </submittedName>
</protein>
<evidence type="ECO:0000256" key="2">
    <source>
        <dbReference type="SAM" id="MobiDB-lite"/>
    </source>
</evidence>